<name>A0A5B8S723_9SPHN</name>
<sequence>MSPSIDQLRASPDFYLHSIEGDEAIIVPMDQAAYQRSIFLDRRISPAGEGGFRVPFAAFGPAAANPPQLGWIFHVAHCGSTLLARALDELAAGRNLVLREPLALRQLSFTRDESKLSIVLASLARRYPGGGPTLIKANVPVNFILPNIVARDAAAPVILLMLDLPDYLLAILRSDQHRLWLRNIVSQFAGELGLAGSISDAQAAAALWLGQMRRFAFAAEQMPNARTLDAERFFGDPAASLTAAAKLLGVSAPAAAVAALVAGPLFSTYSKRPEVAFDNAARLERRDQLSRALAGDIDEAQEWVAKAAPDAGALQQALTKAALV</sequence>
<dbReference type="RefSeq" id="WP_147090547.1">
    <property type="nucleotide sequence ID" value="NZ_BAABJD010000005.1"/>
</dbReference>
<proteinExistence type="predicted"/>
<dbReference type="OrthoDB" id="3397773at2"/>
<organism evidence="1 2">
    <name type="scientific">Novosphingobium ginsenosidimutans</name>
    <dbReference type="NCBI Taxonomy" id="1176536"/>
    <lineage>
        <taxon>Bacteria</taxon>
        <taxon>Pseudomonadati</taxon>
        <taxon>Pseudomonadota</taxon>
        <taxon>Alphaproteobacteria</taxon>
        <taxon>Sphingomonadales</taxon>
        <taxon>Sphingomonadaceae</taxon>
        <taxon>Novosphingobium</taxon>
    </lineage>
</organism>
<dbReference type="EMBL" id="CP042345">
    <property type="protein sequence ID" value="QEA16467.1"/>
    <property type="molecule type" value="Genomic_DNA"/>
</dbReference>
<protein>
    <submittedName>
        <fullName evidence="1">Uncharacterized protein</fullName>
    </submittedName>
</protein>
<accession>A0A5B8S723</accession>
<gene>
    <name evidence="1" type="ORF">FRF71_10170</name>
</gene>
<evidence type="ECO:0000313" key="2">
    <source>
        <dbReference type="Proteomes" id="UP000321172"/>
    </source>
</evidence>
<evidence type="ECO:0000313" key="1">
    <source>
        <dbReference type="EMBL" id="QEA16467.1"/>
    </source>
</evidence>
<dbReference type="SUPFAM" id="SSF52540">
    <property type="entry name" value="P-loop containing nucleoside triphosphate hydrolases"/>
    <property type="match status" value="1"/>
</dbReference>
<dbReference type="Gene3D" id="3.40.50.300">
    <property type="entry name" value="P-loop containing nucleotide triphosphate hydrolases"/>
    <property type="match status" value="1"/>
</dbReference>
<reference evidence="1 2" key="1">
    <citation type="journal article" date="2013" name="J. Microbiol. Biotechnol.">
        <title>Novosphingobium ginsenosidimutans sp. nov., with the ability to convert ginsenoside.</title>
        <authorList>
            <person name="Kim J.K."/>
            <person name="He D."/>
            <person name="Liu Q.M."/>
            <person name="Park H.Y."/>
            <person name="Jung M.S."/>
            <person name="Yoon M.H."/>
            <person name="Kim S.C."/>
            <person name="Im W.T."/>
        </authorList>
    </citation>
    <scope>NUCLEOTIDE SEQUENCE [LARGE SCALE GENOMIC DNA]</scope>
    <source>
        <strain evidence="1 2">FW-6</strain>
    </source>
</reference>
<keyword evidence="2" id="KW-1185">Reference proteome</keyword>
<dbReference type="InterPro" id="IPR027417">
    <property type="entry name" value="P-loop_NTPase"/>
</dbReference>
<dbReference type="AlphaFoldDB" id="A0A5B8S723"/>
<dbReference type="KEGG" id="ngf:FRF71_10170"/>
<dbReference type="Proteomes" id="UP000321172">
    <property type="component" value="Chromosome"/>
</dbReference>